<reference evidence="4 5" key="1">
    <citation type="submission" date="2015-01" db="EMBL/GenBank/DDBJ databases">
        <title>Evolution of Trichinella species and genotypes.</title>
        <authorList>
            <person name="Korhonen P.K."/>
            <person name="Edoardo P."/>
            <person name="Giuseppe L.R."/>
            <person name="Gasser R.B."/>
        </authorList>
    </citation>
    <scope>NUCLEOTIDE SEQUENCE [LARGE SCALE GENOMIC DNA]</scope>
    <source>
        <strain evidence="2">ISS13</strain>
        <strain evidence="3">ISS176</strain>
    </source>
</reference>
<proteinExistence type="predicted"/>
<evidence type="ECO:0000313" key="5">
    <source>
        <dbReference type="Proteomes" id="UP000054826"/>
    </source>
</evidence>
<dbReference type="EMBL" id="JYDR01000005">
    <property type="protein sequence ID" value="KRY78106.1"/>
    <property type="molecule type" value="Genomic_DNA"/>
</dbReference>
<feature type="domain" description="DUF5641" evidence="1">
    <location>
        <begin position="70"/>
        <end position="163"/>
    </location>
</feature>
<dbReference type="AlphaFoldDB" id="A0A0V1EW37"/>
<dbReference type="EMBL" id="JYDV01000020">
    <property type="protein sequence ID" value="KRZ41361.1"/>
    <property type="molecule type" value="Genomic_DNA"/>
</dbReference>
<evidence type="ECO:0000313" key="2">
    <source>
        <dbReference type="EMBL" id="KRY78106.1"/>
    </source>
</evidence>
<organism evidence="2 4">
    <name type="scientific">Trichinella pseudospiralis</name>
    <name type="common">Parasitic roundworm</name>
    <dbReference type="NCBI Taxonomy" id="6337"/>
    <lineage>
        <taxon>Eukaryota</taxon>
        <taxon>Metazoa</taxon>
        <taxon>Ecdysozoa</taxon>
        <taxon>Nematoda</taxon>
        <taxon>Enoplea</taxon>
        <taxon>Dorylaimia</taxon>
        <taxon>Trichinellida</taxon>
        <taxon>Trichinellidae</taxon>
        <taxon>Trichinella</taxon>
    </lineage>
</organism>
<dbReference type="Pfam" id="PF18701">
    <property type="entry name" value="DUF5641"/>
    <property type="match status" value="1"/>
</dbReference>
<gene>
    <name evidence="2" type="ORF">T4A_6818</name>
    <name evidence="3" type="ORF">T4C_10745</name>
</gene>
<dbReference type="Proteomes" id="UP000054632">
    <property type="component" value="Unassembled WGS sequence"/>
</dbReference>
<protein>
    <recommendedName>
        <fullName evidence="1">DUF5641 domain-containing protein</fullName>
    </recommendedName>
</protein>
<evidence type="ECO:0000313" key="3">
    <source>
        <dbReference type="EMBL" id="KRZ41361.1"/>
    </source>
</evidence>
<evidence type="ECO:0000259" key="1">
    <source>
        <dbReference type="Pfam" id="PF18701"/>
    </source>
</evidence>
<sequence length="182" mass="21064">MKNGSALERPRQQLNYWRPGVRKVAFLVGPVDPMQFLLIIHHLSQFSAFILSHLSNHMRTPERGPRNWQSRWRYRQKLIAKWWRRWRSEYVATLLPRRKWISSQEGPERNDLVLILEDNVPRARCPLRVVKELFPGSDGVIRAARLRTPNGEITMPVAKLVALEPARPSDGRPGLPPGGGLR</sequence>
<dbReference type="PANTHER" id="PTHR47331">
    <property type="entry name" value="PHD-TYPE DOMAIN-CONTAINING PROTEIN"/>
    <property type="match status" value="1"/>
</dbReference>
<evidence type="ECO:0000313" key="4">
    <source>
        <dbReference type="Proteomes" id="UP000054632"/>
    </source>
</evidence>
<dbReference type="Proteomes" id="UP000054826">
    <property type="component" value="Unassembled WGS sequence"/>
</dbReference>
<name>A0A0V1EW37_TRIPS</name>
<accession>A0A0V1EW37</accession>
<comment type="caution">
    <text evidence="2">The sequence shown here is derived from an EMBL/GenBank/DDBJ whole genome shotgun (WGS) entry which is preliminary data.</text>
</comment>
<dbReference type="PANTHER" id="PTHR47331:SF5">
    <property type="entry name" value="RIBONUCLEASE H"/>
    <property type="match status" value="1"/>
</dbReference>
<dbReference type="InterPro" id="IPR040676">
    <property type="entry name" value="DUF5641"/>
</dbReference>